<keyword evidence="3" id="KW-1185">Reference proteome</keyword>
<organism evidence="2 3">
    <name type="scientific">Mycolicibacterium komossense</name>
    <dbReference type="NCBI Taxonomy" id="1779"/>
    <lineage>
        <taxon>Bacteria</taxon>
        <taxon>Bacillati</taxon>
        <taxon>Actinomycetota</taxon>
        <taxon>Actinomycetes</taxon>
        <taxon>Mycobacteriales</taxon>
        <taxon>Mycobacteriaceae</taxon>
        <taxon>Mycolicibacterium</taxon>
    </lineage>
</organism>
<gene>
    <name evidence="2" type="ORF">H7J73_20580</name>
</gene>
<name>A0ABT3CG13_9MYCO</name>
<protein>
    <submittedName>
        <fullName evidence="2">Dihydrodipicolinate reductase</fullName>
    </submittedName>
</protein>
<sequence>MGSGALRIAVIASGGIGTEAIRAIGRRHDLTLTGLWVHSPAKVGVDAGELAGGAPVGVVATGALDDIIEAAPDCVVYAASGPDLDAAAVPDYVRLLSAGINVVTTSSPGLVFPDAWVPHYAEAVRAASLKGGASLYASGLEPGFAGDQLAVLLSTLSSTITSIRTQEIFDYSEYPNTFMMFDVFGFGRPMDYAPLMSLGGSQRFAWGPPVHFVAAALGVELDDIAETYERVEAPRKLEVAAGIIEEGTCGAIRMETIGIVGGRPAIVIEHVNRMAVDIAPQWPVAARDGTYRVVIEGTPSLTCELTIGDGDSPGEDGMIATTMRVVNAIPYVVAAPPGIHTALDLPVTAPLRPFLGLQT</sequence>
<dbReference type="RefSeq" id="WP_264069549.1">
    <property type="nucleotide sequence ID" value="NZ_JACKTY010000033.1"/>
</dbReference>
<dbReference type="InterPro" id="IPR045760">
    <property type="entry name" value="DAP_DH_C"/>
</dbReference>
<proteinExistence type="predicted"/>
<accession>A0ABT3CG13</accession>
<dbReference type="Proteomes" id="UP001526201">
    <property type="component" value="Unassembled WGS sequence"/>
</dbReference>
<reference evidence="2 3" key="1">
    <citation type="journal article" date="2022" name="BMC Genomics">
        <title>Comparative genome analysis of mycobacteria focusing on tRNA and non-coding RNA.</title>
        <authorList>
            <person name="Behra P.R.K."/>
            <person name="Pettersson B.M.F."/>
            <person name="Ramesh M."/>
            <person name="Das S."/>
            <person name="Dasgupta S."/>
            <person name="Kirsebom L.A."/>
        </authorList>
    </citation>
    <scope>NUCLEOTIDE SEQUENCE [LARGE SCALE GENOMIC DNA]</scope>
    <source>
        <strain evidence="2 3">DSM 44078</strain>
    </source>
</reference>
<dbReference type="SUPFAM" id="SSF51735">
    <property type="entry name" value="NAD(P)-binding Rossmann-fold domains"/>
    <property type="match status" value="1"/>
</dbReference>
<dbReference type="EMBL" id="JACKTY010000033">
    <property type="protein sequence ID" value="MCV7228414.1"/>
    <property type="molecule type" value="Genomic_DNA"/>
</dbReference>
<comment type="caution">
    <text evidence="2">The sequence shown here is derived from an EMBL/GenBank/DDBJ whole genome shotgun (WGS) entry which is preliminary data.</text>
</comment>
<dbReference type="Pfam" id="PF19328">
    <property type="entry name" value="DAP_DH_C"/>
    <property type="match status" value="1"/>
</dbReference>
<feature type="domain" description="2,4-diaminopentanoate dehydrogenase C-terminal" evidence="1">
    <location>
        <begin position="147"/>
        <end position="349"/>
    </location>
</feature>
<dbReference type="Gene3D" id="3.40.50.720">
    <property type="entry name" value="NAD(P)-binding Rossmann-like Domain"/>
    <property type="match status" value="1"/>
</dbReference>
<evidence type="ECO:0000313" key="3">
    <source>
        <dbReference type="Proteomes" id="UP001526201"/>
    </source>
</evidence>
<evidence type="ECO:0000259" key="1">
    <source>
        <dbReference type="Pfam" id="PF19328"/>
    </source>
</evidence>
<dbReference type="CDD" id="cd24146">
    <property type="entry name" value="nat-AmDH_N_like"/>
    <property type="match status" value="1"/>
</dbReference>
<evidence type="ECO:0000313" key="2">
    <source>
        <dbReference type="EMBL" id="MCV7228414.1"/>
    </source>
</evidence>
<dbReference type="InterPro" id="IPR036291">
    <property type="entry name" value="NAD(P)-bd_dom_sf"/>
</dbReference>